<dbReference type="GO" id="GO:0003676">
    <property type="term" value="F:nucleic acid binding"/>
    <property type="evidence" value="ECO:0007669"/>
    <property type="project" value="InterPro"/>
</dbReference>
<organism evidence="7">
    <name type="scientific">uncultured Sphingomonadaceae bacterium</name>
    <dbReference type="NCBI Taxonomy" id="169976"/>
    <lineage>
        <taxon>Bacteria</taxon>
        <taxon>Pseudomonadati</taxon>
        <taxon>Pseudomonadota</taxon>
        <taxon>Alphaproteobacteria</taxon>
        <taxon>Sphingomonadales</taxon>
        <taxon>Sphingomonadaceae</taxon>
        <taxon>environmental samples</taxon>
    </lineage>
</organism>
<dbReference type="CDD" id="cd02440">
    <property type="entry name" value="AdoMet_MTases"/>
    <property type="match status" value="1"/>
</dbReference>
<evidence type="ECO:0000256" key="1">
    <source>
        <dbReference type="ARBA" id="ARBA00022603"/>
    </source>
</evidence>
<comment type="catalytic activity">
    <reaction evidence="4">
        <text>L-glutaminyl-[peptide chain release factor] + S-adenosyl-L-methionine = N(5)-methyl-L-glutaminyl-[peptide chain release factor] + S-adenosyl-L-homocysteine + H(+)</text>
        <dbReference type="Rhea" id="RHEA:42896"/>
        <dbReference type="Rhea" id="RHEA-COMP:10271"/>
        <dbReference type="Rhea" id="RHEA-COMP:10272"/>
        <dbReference type="ChEBI" id="CHEBI:15378"/>
        <dbReference type="ChEBI" id="CHEBI:30011"/>
        <dbReference type="ChEBI" id="CHEBI:57856"/>
        <dbReference type="ChEBI" id="CHEBI:59789"/>
        <dbReference type="ChEBI" id="CHEBI:61891"/>
        <dbReference type="EC" id="2.1.1.297"/>
    </reaction>
</comment>
<comment type="function">
    <text evidence="4">Methylates the class 1 translation termination release factors RF1/PrfA and RF2/PrfB on the glutamine residue of the universally conserved GGQ motif.</text>
</comment>
<feature type="domain" description="Release factor glutamine methyltransferase N-terminal" evidence="6">
    <location>
        <begin position="4"/>
        <end position="70"/>
    </location>
</feature>
<proteinExistence type="inferred from homology"/>
<keyword evidence="1 4" id="KW-0489">Methyltransferase</keyword>
<dbReference type="InterPro" id="IPR019874">
    <property type="entry name" value="RF_methyltr_PrmC"/>
</dbReference>
<feature type="domain" description="Methyltransferase" evidence="5">
    <location>
        <begin position="111"/>
        <end position="182"/>
    </location>
</feature>
<dbReference type="InterPro" id="IPR025714">
    <property type="entry name" value="Methyltranfer_dom"/>
</dbReference>
<feature type="binding site" evidence="4">
    <location>
        <position position="139"/>
    </location>
    <ligand>
        <name>S-adenosyl-L-methionine</name>
        <dbReference type="ChEBI" id="CHEBI:59789"/>
    </ligand>
</feature>
<dbReference type="InterPro" id="IPR002052">
    <property type="entry name" value="DNA_methylase_N6_adenine_CS"/>
</dbReference>
<reference evidence="7" key="1">
    <citation type="submission" date="2020-02" db="EMBL/GenBank/DDBJ databases">
        <authorList>
            <person name="Meier V. D."/>
        </authorList>
    </citation>
    <scope>NUCLEOTIDE SEQUENCE</scope>
    <source>
        <strain evidence="7">AVDCRST_MAG39</strain>
    </source>
</reference>
<dbReference type="Pfam" id="PF17827">
    <property type="entry name" value="PrmC_N"/>
    <property type="match status" value="1"/>
</dbReference>
<dbReference type="GO" id="GO:0032259">
    <property type="term" value="P:methylation"/>
    <property type="evidence" value="ECO:0007669"/>
    <property type="project" value="UniProtKB-KW"/>
</dbReference>
<gene>
    <name evidence="4" type="primary">prmC</name>
    <name evidence="7" type="ORF">AVDCRST_MAG39-1476</name>
</gene>
<keyword evidence="3 4" id="KW-0949">S-adenosyl-L-methionine</keyword>
<evidence type="ECO:0000259" key="5">
    <source>
        <dbReference type="Pfam" id="PF13847"/>
    </source>
</evidence>
<comment type="similarity">
    <text evidence="4">Belongs to the protein N5-glutamine methyltransferase family. PrmC subfamily.</text>
</comment>
<feature type="binding site" evidence="4">
    <location>
        <position position="168"/>
    </location>
    <ligand>
        <name>S-adenosyl-L-methionine</name>
        <dbReference type="ChEBI" id="CHEBI:59789"/>
    </ligand>
</feature>
<dbReference type="SUPFAM" id="SSF53335">
    <property type="entry name" value="S-adenosyl-L-methionine-dependent methyltransferases"/>
    <property type="match status" value="1"/>
</dbReference>
<dbReference type="PROSITE" id="PS00092">
    <property type="entry name" value="N6_MTASE"/>
    <property type="match status" value="1"/>
</dbReference>
<dbReference type="GO" id="GO:0102559">
    <property type="term" value="F:peptide chain release factor N(5)-glutamine methyltransferase activity"/>
    <property type="evidence" value="ECO:0007669"/>
    <property type="project" value="UniProtKB-EC"/>
</dbReference>
<dbReference type="InterPro" id="IPR029063">
    <property type="entry name" value="SAM-dependent_MTases_sf"/>
</dbReference>
<evidence type="ECO:0000259" key="6">
    <source>
        <dbReference type="Pfam" id="PF17827"/>
    </source>
</evidence>
<dbReference type="PANTHER" id="PTHR18895:SF74">
    <property type="entry name" value="MTRF1L RELEASE FACTOR GLUTAMINE METHYLTRANSFERASE"/>
    <property type="match status" value="1"/>
</dbReference>
<feature type="binding site" evidence="4">
    <location>
        <begin position="116"/>
        <end position="120"/>
    </location>
    <ligand>
        <name>S-adenosyl-L-methionine</name>
        <dbReference type="ChEBI" id="CHEBI:59789"/>
    </ligand>
</feature>
<feature type="binding site" evidence="4">
    <location>
        <position position="182"/>
    </location>
    <ligand>
        <name>S-adenosyl-L-methionine</name>
        <dbReference type="ChEBI" id="CHEBI:59789"/>
    </ligand>
</feature>
<dbReference type="InterPro" id="IPR050320">
    <property type="entry name" value="N5-glutamine_MTase"/>
</dbReference>
<dbReference type="NCBIfam" id="TIGR00536">
    <property type="entry name" value="hemK_fam"/>
    <property type="match status" value="1"/>
</dbReference>
<dbReference type="AlphaFoldDB" id="A0A6J4SQU0"/>
<dbReference type="Pfam" id="PF13847">
    <property type="entry name" value="Methyltransf_31"/>
    <property type="match status" value="1"/>
</dbReference>
<evidence type="ECO:0000256" key="4">
    <source>
        <dbReference type="HAMAP-Rule" id="MF_02126"/>
    </source>
</evidence>
<dbReference type="EMBL" id="CADCVW010000060">
    <property type="protein sequence ID" value="CAA9502799.1"/>
    <property type="molecule type" value="Genomic_DNA"/>
</dbReference>
<dbReference type="HAMAP" id="MF_02126">
    <property type="entry name" value="RF_methyltr_PrmC"/>
    <property type="match status" value="1"/>
</dbReference>
<dbReference type="Gene3D" id="1.10.8.10">
    <property type="entry name" value="DNA helicase RuvA subunit, C-terminal domain"/>
    <property type="match status" value="1"/>
</dbReference>
<keyword evidence="2 4" id="KW-0808">Transferase</keyword>
<dbReference type="NCBIfam" id="TIGR03534">
    <property type="entry name" value="RF_mod_PrmC"/>
    <property type="match status" value="1"/>
</dbReference>
<dbReference type="InterPro" id="IPR004556">
    <property type="entry name" value="HemK-like"/>
</dbReference>
<evidence type="ECO:0000256" key="2">
    <source>
        <dbReference type="ARBA" id="ARBA00022679"/>
    </source>
</evidence>
<accession>A0A6J4SQU0</accession>
<name>A0A6J4SQU0_9SPHN</name>
<evidence type="ECO:0000256" key="3">
    <source>
        <dbReference type="ARBA" id="ARBA00022691"/>
    </source>
</evidence>
<dbReference type="EC" id="2.1.1.297" evidence="4"/>
<evidence type="ECO:0000313" key="7">
    <source>
        <dbReference type="EMBL" id="CAA9502799.1"/>
    </source>
</evidence>
<dbReference type="InterPro" id="IPR040758">
    <property type="entry name" value="PrmC_N"/>
</dbReference>
<protein>
    <recommendedName>
        <fullName evidence="4">Release factor glutamine methyltransferase</fullName>
        <shortName evidence="4">RF MTase</shortName>
        <ecNumber evidence="4">2.1.1.297</ecNumber>
    </recommendedName>
    <alternativeName>
        <fullName evidence="4">N5-glutamine methyltransferase PrmC</fullName>
    </alternativeName>
    <alternativeName>
        <fullName evidence="4">Protein-(glutamine-N5) MTase PrmC</fullName>
    </alternativeName>
    <alternativeName>
        <fullName evidence="4">Protein-glutamine N-methyltransferase PrmC</fullName>
    </alternativeName>
</protein>
<feature type="binding site" evidence="4">
    <location>
        <begin position="182"/>
        <end position="185"/>
    </location>
    <ligand>
        <name>substrate</name>
    </ligand>
</feature>
<sequence length="273" mass="28671">MLRDALAAATERLSDASDTPRLDAELLMGRALGEERGTMLLRGLDRAAPAGFAPLVARRAAREPVAYILGEREFWGLDLRVTPDVLIPRPDSETLIEAAVERCRGALGPARVLDLGTGSGALLLAALSVWPGARGLGIDRSSAALAIAADNARRLGLLPRARFERRDWADGVPGAFDLVLCNPPYVEEGAPLAPDVRDWEPHGALFAGADGLNAYRLLAPQIAGWLAADGVACVEVGAGQADAAAALFEAAGLAASRRSDLAGVERCLVLSRR</sequence>
<dbReference type="PANTHER" id="PTHR18895">
    <property type="entry name" value="HEMK METHYLTRANSFERASE"/>
    <property type="match status" value="1"/>
</dbReference>
<dbReference type="Gene3D" id="3.40.50.150">
    <property type="entry name" value="Vaccinia Virus protein VP39"/>
    <property type="match status" value="1"/>
</dbReference>